<organism evidence="7 8">
    <name type="scientific">Achaetomium macrosporum</name>
    <dbReference type="NCBI Taxonomy" id="79813"/>
    <lineage>
        <taxon>Eukaryota</taxon>
        <taxon>Fungi</taxon>
        <taxon>Dikarya</taxon>
        <taxon>Ascomycota</taxon>
        <taxon>Pezizomycotina</taxon>
        <taxon>Sordariomycetes</taxon>
        <taxon>Sordariomycetidae</taxon>
        <taxon>Sordariales</taxon>
        <taxon>Chaetomiaceae</taxon>
        <taxon>Achaetomium</taxon>
    </lineage>
</organism>
<feature type="compositionally biased region" description="Basic and acidic residues" evidence="5">
    <location>
        <begin position="322"/>
        <end position="331"/>
    </location>
</feature>
<feature type="compositionally biased region" description="Polar residues" evidence="5">
    <location>
        <begin position="1"/>
        <end position="16"/>
    </location>
</feature>
<feature type="region of interest" description="Disordered" evidence="5">
    <location>
        <begin position="177"/>
        <end position="278"/>
    </location>
</feature>
<evidence type="ECO:0000256" key="2">
    <source>
        <dbReference type="ARBA" id="ARBA00022692"/>
    </source>
</evidence>
<sequence>MPLSTAPRSVTDATRFTATTPHASSKAAAPPSRFTPPKSGPVPPGAGSGAPPPLETPEQKVARLRAAHQRAKATRVSRFDRFVDSSRRLFDSAHRVTVFGLVGFTVIAGLVTAYTAVDMIMYNKKRTAEWIEAQKKIEADSLEAARIAYMTGKATEEQIALVEDYLEREREAGRKTSFFSKLPSALEPASSSPAPASTSAQQQRPQSITETVSWPSKESASEPESQPSQDKEKPGGLWTWLTSNLKREEEGDTVMSPQPRLGWESLSEEDDGKGVRDSDLVRAVGAKAQAAFEKEKENQRKGGPLDRVGVAEGTKGDAQTEAGKEAGEQGKRKGWLW</sequence>
<evidence type="ECO:0000313" key="8">
    <source>
        <dbReference type="Proteomes" id="UP001303760"/>
    </source>
</evidence>
<gene>
    <name evidence="7" type="ORF">C8A03DRAFT_47972</name>
</gene>
<comment type="subcellular location">
    <subcellularLocation>
        <location evidence="1">Membrane</location>
        <topology evidence="1">Single-pass membrane protein</topology>
    </subcellularLocation>
</comment>
<keyword evidence="8" id="KW-1185">Reference proteome</keyword>
<feature type="compositionally biased region" description="Basic and acidic residues" evidence="5">
    <location>
        <begin position="292"/>
        <end position="304"/>
    </location>
</feature>
<keyword evidence="4 6" id="KW-0472">Membrane</keyword>
<evidence type="ECO:0000256" key="4">
    <source>
        <dbReference type="ARBA" id="ARBA00023136"/>
    </source>
</evidence>
<feature type="compositionally biased region" description="Low complexity" evidence="5">
    <location>
        <begin position="17"/>
        <end position="32"/>
    </location>
</feature>
<name>A0AAN7C1A7_9PEZI</name>
<reference evidence="7" key="1">
    <citation type="journal article" date="2023" name="Mol. Phylogenet. Evol.">
        <title>Genome-scale phylogeny and comparative genomics of the fungal order Sordariales.</title>
        <authorList>
            <person name="Hensen N."/>
            <person name="Bonometti L."/>
            <person name="Westerberg I."/>
            <person name="Brannstrom I.O."/>
            <person name="Guillou S."/>
            <person name="Cros-Aarteil S."/>
            <person name="Calhoun S."/>
            <person name="Haridas S."/>
            <person name="Kuo A."/>
            <person name="Mondo S."/>
            <person name="Pangilinan J."/>
            <person name="Riley R."/>
            <person name="LaButti K."/>
            <person name="Andreopoulos B."/>
            <person name="Lipzen A."/>
            <person name="Chen C."/>
            <person name="Yan M."/>
            <person name="Daum C."/>
            <person name="Ng V."/>
            <person name="Clum A."/>
            <person name="Steindorff A."/>
            <person name="Ohm R.A."/>
            <person name="Martin F."/>
            <person name="Silar P."/>
            <person name="Natvig D.O."/>
            <person name="Lalanne C."/>
            <person name="Gautier V."/>
            <person name="Ament-Velasquez S.L."/>
            <person name="Kruys A."/>
            <person name="Hutchinson M.I."/>
            <person name="Powell A.J."/>
            <person name="Barry K."/>
            <person name="Miller A.N."/>
            <person name="Grigoriev I.V."/>
            <person name="Debuchy R."/>
            <person name="Gladieux P."/>
            <person name="Hiltunen Thoren M."/>
            <person name="Johannesson H."/>
        </authorList>
    </citation>
    <scope>NUCLEOTIDE SEQUENCE</scope>
    <source>
        <strain evidence="7">CBS 532.94</strain>
    </source>
</reference>
<feature type="compositionally biased region" description="Pro residues" evidence="5">
    <location>
        <begin position="38"/>
        <end position="55"/>
    </location>
</feature>
<dbReference type="Pfam" id="PF14880">
    <property type="entry name" value="COX14"/>
    <property type="match status" value="1"/>
</dbReference>
<evidence type="ECO:0000256" key="3">
    <source>
        <dbReference type="ARBA" id="ARBA00022989"/>
    </source>
</evidence>
<dbReference type="InterPro" id="IPR029208">
    <property type="entry name" value="COX14"/>
</dbReference>
<protein>
    <submittedName>
        <fullName evidence="7">Cytochrome oxidase c assembly-domain-containing protein</fullName>
    </submittedName>
</protein>
<evidence type="ECO:0000256" key="6">
    <source>
        <dbReference type="SAM" id="Phobius"/>
    </source>
</evidence>
<dbReference type="AlphaFoldDB" id="A0AAN7C1A7"/>
<dbReference type="GO" id="GO:0016020">
    <property type="term" value="C:membrane"/>
    <property type="evidence" value="ECO:0007669"/>
    <property type="project" value="UniProtKB-SubCell"/>
</dbReference>
<evidence type="ECO:0000256" key="1">
    <source>
        <dbReference type="ARBA" id="ARBA00004167"/>
    </source>
</evidence>
<proteinExistence type="predicted"/>
<dbReference type="EMBL" id="MU860541">
    <property type="protein sequence ID" value="KAK4233503.1"/>
    <property type="molecule type" value="Genomic_DNA"/>
</dbReference>
<comment type="caution">
    <text evidence="7">The sequence shown here is derived from an EMBL/GenBank/DDBJ whole genome shotgun (WGS) entry which is preliminary data.</text>
</comment>
<keyword evidence="3 6" id="KW-1133">Transmembrane helix</keyword>
<accession>A0AAN7C1A7</accession>
<feature type="region of interest" description="Disordered" evidence="5">
    <location>
        <begin position="1"/>
        <end position="56"/>
    </location>
</feature>
<keyword evidence="2 6" id="KW-0812">Transmembrane</keyword>
<dbReference type="Proteomes" id="UP001303760">
    <property type="component" value="Unassembled WGS sequence"/>
</dbReference>
<feature type="region of interest" description="Disordered" evidence="5">
    <location>
        <begin position="291"/>
        <end position="337"/>
    </location>
</feature>
<evidence type="ECO:0000256" key="5">
    <source>
        <dbReference type="SAM" id="MobiDB-lite"/>
    </source>
</evidence>
<reference evidence="7" key="2">
    <citation type="submission" date="2023-05" db="EMBL/GenBank/DDBJ databases">
        <authorList>
            <consortium name="Lawrence Berkeley National Laboratory"/>
            <person name="Steindorff A."/>
            <person name="Hensen N."/>
            <person name="Bonometti L."/>
            <person name="Westerberg I."/>
            <person name="Brannstrom I.O."/>
            <person name="Guillou S."/>
            <person name="Cros-Aarteil S."/>
            <person name="Calhoun S."/>
            <person name="Haridas S."/>
            <person name="Kuo A."/>
            <person name="Mondo S."/>
            <person name="Pangilinan J."/>
            <person name="Riley R."/>
            <person name="Labutti K."/>
            <person name="Andreopoulos B."/>
            <person name="Lipzen A."/>
            <person name="Chen C."/>
            <person name="Yanf M."/>
            <person name="Daum C."/>
            <person name="Ng V."/>
            <person name="Clum A."/>
            <person name="Ohm R."/>
            <person name="Martin F."/>
            <person name="Silar P."/>
            <person name="Natvig D."/>
            <person name="Lalanne C."/>
            <person name="Gautier V."/>
            <person name="Ament-Velasquez S.L."/>
            <person name="Kruys A."/>
            <person name="Hutchinson M.I."/>
            <person name="Powell A.J."/>
            <person name="Barry K."/>
            <person name="Miller A.N."/>
            <person name="Grigoriev I.V."/>
            <person name="Debuchy R."/>
            <person name="Gladieux P."/>
            <person name="Thoren M.H."/>
            <person name="Johannesson H."/>
        </authorList>
    </citation>
    <scope>NUCLEOTIDE SEQUENCE</scope>
    <source>
        <strain evidence="7">CBS 532.94</strain>
    </source>
</reference>
<evidence type="ECO:0000313" key="7">
    <source>
        <dbReference type="EMBL" id="KAK4233503.1"/>
    </source>
</evidence>
<feature type="transmembrane region" description="Helical" evidence="6">
    <location>
        <begin position="96"/>
        <end position="117"/>
    </location>
</feature>
<feature type="compositionally biased region" description="Low complexity" evidence="5">
    <location>
        <begin position="183"/>
        <end position="228"/>
    </location>
</feature>